<dbReference type="Pfam" id="PF02330">
    <property type="entry name" value="MAM33"/>
    <property type="match status" value="1"/>
</dbReference>
<dbReference type="SUPFAM" id="SSF54529">
    <property type="entry name" value="Mitochondrial glycoprotein MAM33-like"/>
    <property type="match status" value="1"/>
</dbReference>
<gene>
    <name evidence="2" type="ORF">UCRPC4_g01143</name>
</gene>
<feature type="compositionally biased region" description="Polar residues" evidence="1">
    <location>
        <begin position="151"/>
        <end position="172"/>
    </location>
</feature>
<comment type="caution">
    <text evidence="2">The sequence shown here is derived from an EMBL/GenBank/DDBJ whole genome shotgun (WGS) entry which is preliminary data.</text>
</comment>
<protein>
    <submittedName>
        <fullName evidence="2">Putative regulatory protein suaprga1</fullName>
    </submittedName>
</protein>
<dbReference type="GO" id="GO:0042256">
    <property type="term" value="P:cytosolic ribosome assembly"/>
    <property type="evidence" value="ECO:0007669"/>
    <property type="project" value="TreeGrafter"/>
</dbReference>
<dbReference type="AlphaFoldDB" id="A0A0G2GVT8"/>
<accession>A0A0G2GVT8</accession>
<dbReference type="EMBL" id="LCWF01000025">
    <property type="protein sequence ID" value="KKY27343.1"/>
    <property type="molecule type" value="Genomic_DNA"/>
</dbReference>
<dbReference type="InterPro" id="IPR003428">
    <property type="entry name" value="MAM33"/>
</dbReference>
<proteinExistence type="predicted"/>
<sequence>MLSLRALSRAAPKASFRSLTTSRSLTTIQKPSVLRSSWAVASRPAFRTFATSPLRFEPAGQVDTELSAKIEQEISLENESKDPQQLPPALQDFVENGGFEVKDTPGSEEVVLTKNIKVTFSIADLNALDEDPDQYTEDSAIADQDYDDELTPQSAGSRSKGTINSGRSQDGNFNVAPEDSVSPADRPELADSEDAAADGDVPPGFPVRVNVTVTKPNGRAIQLECVANDGMIDIENVYHFPTAELADAQTAETDFKRQDIYAGPPFSNLDEDLQILFEKYLDERGINSALAQFAPDYIDYKEQREYVKWLGDVKEFVDA</sequence>
<dbReference type="OrthoDB" id="278212at2759"/>
<dbReference type="PANTHER" id="PTHR10826">
    <property type="entry name" value="COMPLEMENT COMPONENT 1"/>
    <property type="match status" value="1"/>
</dbReference>
<dbReference type="InterPro" id="IPR036561">
    <property type="entry name" value="MAM33_sf"/>
</dbReference>
<dbReference type="Gene3D" id="3.10.280.10">
    <property type="entry name" value="Mitochondrial glycoprotein"/>
    <property type="match status" value="1"/>
</dbReference>
<evidence type="ECO:0000313" key="2">
    <source>
        <dbReference type="EMBL" id="KKY27343.1"/>
    </source>
</evidence>
<dbReference type="PANTHER" id="PTHR10826:SF1">
    <property type="entry name" value="COMPLEMENT COMPONENT 1 Q SUBCOMPONENT-BINDING PROTEIN, MITOCHONDRIAL"/>
    <property type="match status" value="1"/>
</dbReference>
<name>A0A0G2GVT8_PHACM</name>
<feature type="region of interest" description="Disordered" evidence="1">
    <location>
        <begin position="140"/>
        <end position="203"/>
    </location>
</feature>
<reference evidence="2 3" key="2">
    <citation type="submission" date="2015-05" db="EMBL/GenBank/DDBJ databases">
        <authorList>
            <person name="Morales-Cruz A."/>
            <person name="Amrine K.C."/>
            <person name="Cantu D."/>
        </authorList>
    </citation>
    <scope>NUCLEOTIDE SEQUENCE [LARGE SCALE GENOMIC DNA]</scope>
    <source>
        <strain evidence="2">UCRPC4</strain>
    </source>
</reference>
<evidence type="ECO:0000256" key="1">
    <source>
        <dbReference type="SAM" id="MobiDB-lite"/>
    </source>
</evidence>
<evidence type="ECO:0000313" key="3">
    <source>
        <dbReference type="Proteomes" id="UP000053317"/>
    </source>
</evidence>
<organism evidence="2 3">
    <name type="scientific">Phaeomoniella chlamydospora</name>
    <name type="common">Phaeoacremonium chlamydosporum</name>
    <dbReference type="NCBI Taxonomy" id="158046"/>
    <lineage>
        <taxon>Eukaryota</taxon>
        <taxon>Fungi</taxon>
        <taxon>Dikarya</taxon>
        <taxon>Ascomycota</taxon>
        <taxon>Pezizomycotina</taxon>
        <taxon>Eurotiomycetes</taxon>
        <taxon>Chaetothyriomycetidae</taxon>
        <taxon>Phaeomoniellales</taxon>
        <taxon>Phaeomoniellaceae</taxon>
        <taxon>Phaeomoniella</taxon>
    </lineage>
</organism>
<dbReference type="Proteomes" id="UP000053317">
    <property type="component" value="Unassembled WGS sequence"/>
</dbReference>
<reference evidence="2 3" key="1">
    <citation type="submission" date="2015-05" db="EMBL/GenBank/DDBJ databases">
        <title>Distinctive expansion of gene families associated with plant cell wall degradation and secondary metabolism in the genomes of grapevine trunk pathogens.</title>
        <authorList>
            <person name="Lawrence D.P."/>
            <person name="Travadon R."/>
            <person name="Rolshausen P.E."/>
            <person name="Baumgartner K."/>
        </authorList>
    </citation>
    <scope>NUCLEOTIDE SEQUENCE [LARGE SCALE GENOMIC DNA]</scope>
    <source>
        <strain evidence="2">UCRPC4</strain>
    </source>
</reference>
<keyword evidence="3" id="KW-1185">Reference proteome</keyword>
<dbReference type="GO" id="GO:0005759">
    <property type="term" value="C:mitochondrial matrix"/>
    <property type="evidence" value="ECO:0007669"/>
    <property type="project" value="InterPro"/>
</dbReference>